<organism evidence="2 3">
    <name type="scientific">Seiridium unicorne</name>
    <dbReference type="NCBI Taxonomy" id="138068"/>
    <lineage>
        <taxon>Eukaryota</taxon>
        <taxon>Fungi</taxon>
        <taxon>Dikarya</taxon>
        <taxon>Ascomycota</taxon>
        <taxon>Pezizomycotina</taxon>
        <taxon>Sordariomycetes</taxon>
        <taxon>Xylariomycetidae</taxon>
        <taxon>Amphisphaeriales</taxon>
        <taxon>Sporocadaceae</taxon>
        <taxon>Seiridium</taxon>
    </lineage>
</organism>
<dbReference type="Gene3D" id="3.30.1780.10">
    <property type="entry name" value="ornithine cyclodeaminase, domain 1"/>
    <property type="match status" value="1"/>
</dbReference>
<dbReference type="Proteomes" id="UP001408356">
    <property type="component" value="Unassembled WGS sequence"/>
</dbReference>
<dbReference type="InterPro" id="IPR003462">
    <property type="entry name" value="ODC_Mu_crystall"/>
</dbReference>
<dbReference type="EMBL" id="JARVKF010000090">
    <property type="protein sequence ID" value="KAK9423075.1"/>
    <property type="molecule type" value="Genomic_DNA"/>
</dbReference>
<dbReference type="Gene3D" id="3.40.50.720">
    <property type="entry name" value="NAD(P)-binding Rossmann-like Domain"/>
    <property type="match status" value="1"/>
</dbReference>
<dbReference type="PANTHER" id="PTHR13812:SF19">
    <property type="entry name" value="KETIMINE REDUCTASE MU-CRYSTALLIN"/>
    <property type="match status" value="1"/>
</dbReference>
<dbReference type="PANTHER" id="PTHR13812">
    <property type="entry name" value="KETIMINE REDUCTASE MU-CRYSTALLIN"/>
    <property type="match status" value="1"/>
</dbReference>
<reference evidence="2 3" key="1">
    <citation type="journal article" date="2024" name="J. Plant Pathol.">
        <title>Sequence and assembly of the genome of Seiridium unicorne, isolate CBS 538.82, causal agent of cypress canker disease.</title>
        <authorList>
            <person name="Scali E."/>
            <person name="Rocca G.D."/>
            <person name="Danti R."/>
            <person name="Garbelotto M."/>
            <person name="Barberini S."/>
            <person name="Baroncelli R."/>
            <person name="Emiliani G."/>
        </authorList>
    </citation>
    <scope>NUCLEOTIDE SEQUENCE [LARGE SCALE GENOMIC DNA]</scope>
    <source>
        <strain evidence="2 3">BM-138-508</strain>
    </source>
</reference>
<dbReference type="InterPro" id="IPR036291">
    <property type="entry name" value="NAD(P)-bd_dom_sf"/>
</dbReference>
<sequence length="388" mass="41635">MSLTVLTDGDVKKLLVKLTSEEISSLFSALGSGFVGYSIGQENQYQCHRQGVTRPGGPTMLFMPATLPRGSSVKVVGVPPPRTESSGPQSKPIVGAIMICDSDGRAVGLINAAETTAFRTSLGSILLYQFRERTEHIVVFGAGKQALWHLRLALVLKSTDIRTITIVNRSIQRSQGLVDRLREMDAEGGSATTANIVFSLVDASTDSTPDYQDRLRDLVQQADTIFCTTPSTSPLFPADWLTSAEGRQKTRFISAIGSYKLDMQEIDPILLRAVTTDPESNFPGLYRPKEKTSANGGILVVDSREACALEAGELVKAEIKEEDLVEVGELLQIQGQGGSEEKEQLAAWLKNGSVIYKSVGIGLMDLAIGGALLELAASGGVGVKVDDF</sequence>
<protein>
    <submittedName>
        <fullName evidence="2">Quinate/shikimate 5-dehydrogenase/glutamyl-tRNA reductase domain-containing protein</fullName>
    </submittedName>
</protein>
<name>A0ABR2V9B2_9PEZI</name>
<gene>
    <name evidence="2" type="ORF">SUNI508_04369</name>
</gene>
<comment type="caution">
    <text evidence="2">The sequence shown here is derived from an EMBL/GenBank/DDBJ whole genome shotgun (WGS) entry which is preliminary data.</text>
</comment>
<evidence type="ECO:0000313" key="3">
    <source>
        <dbReference type="Proteomes" id="UP001408356"/>
    </source>
</evidence>
<dbReference type="SUPFAM" id="SSF51735">
    <property type="entry name" value="NAD(P)-binding Rossmann-fold domains"/>
    <property type="match status" value="1"/>
</dbReference>
<proteinExistence type="inferred from homology"/>
<comment type="similarity">
    <text evidence="1">Belongs to the ornithine cyclodeaminase/mu-crystallin family.</text>
</comment>
<evidence type="ECO:0000256" key="1">
    <source>
        <dbReference type="ARBA" id="ARBA00008903"/>
    </source>
</evidence>
<keyword evidence="3" id="KW-1185">Reference proteome</keyword>
<accession>A0ABR2V9B2</accession>
<dbReference type="Pfam" id="PF02423">
    <property type="entry name" value="OCD_Mu_crystall"/>
    <property type="match status" value="1"/>
</dbReference>
<evidence type="ECO:0000313" key="2">
    <source>
        <dbReference type="EMBL" id="KAK9423075.1"/>
    </source>
</evidence>
<dbReference type="InterPro" id="IPR023401">
    <property type="entry name" value="ODC_N"/>
</dbReference>